<accession>A0A0A8XSU7</accession>
<protein>
    <submittedName>
        <fullName evidence="1">Uncharacterized protein</fullName>
    </submittedName>
</protein>
<reference evidence="1" key="2">
    <citation type="journal article" date="2015" name="Data Brief">
        <title>Shoot transcriptome of the giant reed, Arundo donax.</title>
        <authorList>
            <person name="Barrero R.A."/>
            <person name="Guerrero F.D."/>
            <person name="Moolhuijzen P."/>
            <person name="Goolsby J.A."/>
            <person name="Tidwell J."/>
            <person name="Bellgard S.E."/>
            <person name="Bellgard M.I."/>
        </authorList>
    </citation>
    <scope>NUCLEOTIDE SEQUENCE</scope>
    <source>
        <tissue evidence="1">Shoot tissue taken approximately 20 cm above the soil surface</tissue>
    </source>
</reference>
<organism evidence="1">
    <name type="scientific">Arundo donax</name>
    <name type="common">Giant reed</name>
    <name type="synonym">Donax arundinaceus</name>
    <dbReference type="NCBI Taxonomy" id="35708"/>
    <lineage>
        <taxon>Eukaryota</taxon>
        <taxon>Viridiplantae</taxon>
        <taxon>Streptophyta</taxon>
        <taxon>Embryophyta</taxon>
        <taxon>Tracheophyta</taxon>
        <taxon>Spermatophyta</taxon>
        <taxon>Magnoliopsida</taxon>
        <taxon>Liliopsida</taxon>
        <taxon>Poales</taxon>
        <taxon>Poaceae</taxon>
        <taxon>PACMAD clade</taxon>
        <taxon>Arundinoideae</taxon>
        <taxon>Arundineae</taxon>
        <taxon>Arundo</taxon>
    </lineage>
</organism>
<dbReference type="PANTHER" id="PTHR47851:SF1">
    <property type="entry name" value="OS06G0588700 PROTEIN"/>
    <property type="match status" value="1"/>
</dbReference>
<dbReference type="AlphaFoldDB" id="A0A0A8XSU7"/>
<proteinExistence type="predicted"/>
<evidence type="ECO:0000313" key="1">
    <source>
        <dbReference type="EMBL" id="JAD17039.1"/>
    </source>
</evidence>
<dbReference type="PANTHER" id="PTHR47851">
    <property type="entry name" value="OS06G0588700 PROTEIN-RELATED"/>
    <property type="match status" value="1"/>
</dbReference>
<sequence length="78" mass="8862">MVRVMKGMASTLENNCAIANKFMQWELRFEFIQQAMDATVDCGAEEGSAEHLMASTLSVKAENHDMFKTLKTREGRFK</sequence>
<reference evidence="1" key="1">
    <citation type="submission" date="2014-09" db="EMBL/GenBank/DDBJ databases">
        <authorList>
            <person name="Magalhaes I.L.F."/>
            <person name="Oliveira U."/>
            <person name="Santos F.R."/>
            <person name="Vidigal T.H.D.A."/>
            <person name="Brescovit A.D."/>
            <person name="Santos A.J."/>
        </authorList>
    </citation>
    <scope>NUCLEOTIDE SEQUENCE</scope>
    <source>
        <tissue evidence="1">Shoot tissue taken approximately 20 cm above the soil surface</tissue>
    </source>
</reference>
<name>A0A0A8XSU7_ARUDO</name>
<dbReference type="EMBL" id="GBRH01280856">
    <property type="protein sequence ID" value="JAD17039.1"/>
    <property type="molecule type" value="Transcribed_RNA"/>
</dbReference>